<organism evidence="1">
    <name type="scientific">viral metagenome</name>
    <dbReference type="NCBI Taxonomy" id="1070528"/>
    <lineage>
        <taxon>unclassified sequences</taxon>
        <taxon>metagenomes</taxon>
        <taxon>organismal metagenomes</taxon>
    </lineage>
</organism>
<dbReference type="AlphaFoldDB" id="A0A6C0BSF3"/>
<dbReference type="EMBL" id="MN739225">
    <property type="protein sequence ID" value="QHS94509.1"/>
    <property type="molecule type" value="Genomic_DNA"/>
</dbReference>
<protein>
    <submittedName>
        <fullName evidence="1">Uncharacterized protein</fullName>
    </submittedName>
</protein>
<name>A0A6C0BSF3_9ZZZZ</name>
<reference evidence="1" key="1">
    <citation type="journal article" date="2020" name="Nature">
        <title>Giant virus diversity and host interactions through global metagenomics.</title>
        <authorList>
            <person name="Schulz F."/>
            <person name="Roux S."/>
            <person name="Paez-Espino D."/>
            <person name="Jungbluth S."/>
            <person name="Walsh D.A."/>
            <person name="Denef V.J."/>
            <person name="McMahon K.D."/>
            <person name="Konstantinidis K.T."/>
            <person name="Eloe-Fadrosh E.A."/>
            <person name="Kyrpides N.C."/>
            <person name="Woyke T."/>
        </authorList>
    </citation>
    <scope>NUCLEOTIDE SEQUENCE</scope>
    <source>
        <strain evidence="1">GVMAG-M-3300018416-45</strain>
    </source>
</reference>
<proteinExistence type="predicted"/>
<accession>A0A6C0BSF3</accession>
<sequence>MNLVQPIIDRKNTYVLTSSKLSVHSIDRDIQKWKNSNHFSIDLPASIHKVTSLTLTTSIFPSNQNVISNINENTKLFYTVGTSATIFEIELPEGTYNSTQLANELKYRLNKQVDIAYSGFNVLYNEISHKFLFTNHKDSFTLKFSIPGEYDTCSNMPPLYLNYSGWGIGYNLGFNTKTDYVSTSYADGEDKNIIFGYKSEVPVVYQDDGNHIQVVYADVNPRILGDTSIYMEVKHYNQYDEIIPYSETNNTTITASNRSSIYTRNDGVGGTINSAFAKIPIIHEPLTVRSEPFTNNISNISTFDEPINRLSRLEFKFRYHNGRMVNFQDYPFEFTLDIKHLIDEIPTNYRIRS</sequence>
<evidence type="ECO:0000313" key="1">
    <source>
        <dbReference type="EMBL" id="QHS94509.1"/>
    </source>
</evidence>